<comment type="caution">
    <text evidence="7">The sequence shown here is derived from an EMBL/GenBank/DDBJ whole genome shotgun (WGS) entry which is preliminary data.</text>
</comment>
<dbReference type="Gene3D" id="3.40.50.300">
    <property type="entry name" value="P-loop containing nucleotide triphosphate hydrolases"/>
    <property type="match status" value="2"/>
</dbReference>
<dbReference type="InterPro" id="IPR050611">
    <property type="entry name" value="ABCF"/>
</dbReference>
<dbReference type="PANTHER" id="PTHR19211">
    <property type="entry name" value="ATP-BINDING TRANSPORT PROTEIN-RELATED"/>
    <property type="match status" value="1"/>
</dbReference>
<dbReference type="InterPro" id="IPR003439">
    <property type="entry name" value="ABC_transporter-like_ATP-bd"/>
</dbReference>
<dbReference type="PROSITE" id="PS50893">
    <property type="entry name" value="ABC_TRANSPORTER_2"/>
    <property type="match status" value="2"/>
</dbReference>
<evidence type="ECO:0000256" key="5">
    <source>
        <dbReference type="SAM" id="MobiDB-lite"/>
    </source>
</evidence>
<feature type="compositionally biased region" description="Basic and acidic residues" evidence="5">
    <location>
        <begin position="198"/>
        <end position="207"/>
    </location>
</feature>
<evidence type="ECO:0000256" key="4">
    <source>
        <dbReference type="SAM" id="Coils"/>
    </source>
</evidence>
<feature type="region of interest" description="Disordered" evidence="5">
    <location>
        <begin position="98"/>
        <end position="136"/>
    </location>
</feature>
<dbReference type="PANTHER" id="PTHR19211:SF14">
    <property type="entry name" value="ATP-BINDING CASSETTE SUB-FAMILY F MEMBER 1"/>
    <property type="match status" value="1"/>
</dbReference>
<protein>
    <submittedName>
        <fullName evidence="7">ABC-F family ATP-binding cassette domain-containing protein</fullName>
    </submittedName>
</protein>
<proteinExistence type="predicted"/>
<feature type="coiled-coil region" evidence="4">
    <location>
        <begin position="337"/>
        <end position="371"/>
    </location>
</feature>
<feature type="domain" description="ABC transporter" evidence="6">
    <location>
        <begin position="57"/>
        <end position="348"/>
    </location>
</feature>
<feature type="region of interest" description="Disordered" evidence="5">
    <location>
        <begin position="183"/>
        <end position="207"/>
    </location>
</feature>
<evidence type="ECO:0000313" key="7">
    <source>
        <dbReference type="EMBL" id="MBK0419002.1"/>
    </source>
</evidence>
<keyword evidence="1" id="KW-0677">Repeat</keyword>
<evidence type="ECO:0000259" key="6">
    <source>
        <dbReference type="PROSITE" id="PS50893"/>
    </source>
</evidence>
<accession>A0A934Q9G3</accession>
<evidence type="ECO:0000256" key="3">
    <source>
        <dbReference type="ARBA" id="ARBA00022840"/>
    </source>
</evidence>
<dbReference type="EMBL" id="JAEHOH010000010">
    <property type="protein sequence ID" value="MBK0419002.1"/>
    <property type="molecule type" value="Genomic_DNA"/>
</dbReference>
<keyword evidence="3 7" id="KW-0067">ATP-binding</keyword>
<feature type="region of interest" description="Disordered" evidence="5">
    <location>
        <begin position="374"/>
        <end position="394"/>
    </location>
</feature>
<evidence type="ECO:0000256" key="2">
    <source>
        <dbReference type="ARBA" id="ARBA00022741"/>
    </source>
</evidence>
<evidence type="ECO:0000313" key="8">
    <source>
        <dbReference type="Proteomes" id="UP000608530"/>
    </source>
</evidence>
<gene>
    <name evidence="7" type="ORF">JD276_08130</name>
</gene>
<dbReference type="Pfam" id="PF00005">
    <property type="entry name" value="ABC_tran"/>
    <property type="match status" value="2"/>
</dbReference>
<keyword evidence="8" id="KW-1185">Reference proteome</keyword>
<dbReference type="SMART" id="SM00382">
    <property type="entry name" value="AAA"/>
    <property type="match status" value="2"/>
</dbReference>
<reference evidence="7" key="1">
    <citation type="submission" date="2020-12" db="EMBL/GenBank/DDBJ databases">
        <title>Leucobacter sp. CAS1, isolated from Chromium sludge.</title>
        <authorList>
            <person name="Xu Z."/>
        </authorList>
    </citation>
    <scope>NUCLEOTIDE SEQUENCE</scope>
    <source>
        <strain evidence="7">CSA1</strain>
    </source>
</reference>
<sequence length="636" mass="67821">MALRADVSRTRPIFRRGFRPCAAAASSRLIAAGLACPVEGSILRTHSALPARSRAQITLSNVTVVRGGVRVLHRLDLTVTAASRIGIVGENGRGKSTLLHLLAGPGDRGSEARTGSSSSLPPDSRAEPDPAPTEGAVSRVGTVGLAEQEMPASDSRTVGDAVRESIAGSVAALAELDAAGRALAEAHEPGETGDPAQIDDRAEESPADRYAAALERAEALDAWDAERRVRVALAELGAEQDWSRPLGELSVGQRYRVRLACLLGGDDDILLLDEPTNHLDGAGLDFLTDRLRGRRGGVVVVSHDRALLADVVETIVDLDPTPDGRPRITGGGYEGYREARAAERARWEQRYEREQEERRLLQDDLSAAQNRLVSGWRPDKGTGKHQRASRAGGIAQAVHRRRAALEAHAVTMPEPPLRLRFPELAARPGEPLLRADAVAAEGRLASPVSLELDGGSKLVVTGPNGAGKSTLLAILAGELSPSAGRVSRAPGARVALLRQESSLPLDRSAREAFETALGRLISRGALSEGEAVSLSSLGLLRPAERGKRIGELSMGQRRRLDLALVLAARPRVLLLDEPTNHLSIALVDEMTEALRATPSAVVVSSHDRQLLRDLGEWPRLQLRAGYSKAARPIPVM</sequence>
<dbReference type="GO" id="GO:0016887">
    <property type="term" value="F:ATP hydrolysis activity"/>
    <property type="evidence" value="ECO:0007669"/>
    <property type="project" value="InterPro"/>
</dbReference>
<dbReference type="AlphaFoldDB" id="A0A934Q9G3"/>
<organism evidence="7 8">
    <name type="scientific">Leucobacter chromiisoli</name>
    <dbReference type="NCBI Taxonomy" id="2796471"/>
    <lineage>
        <taxon>Bacteria</taxon>
        <taxon>Bacillati</taxon>
        <taxon>Actinomycetota</taxon>
        <taxon>Actinomycetes</taxon>
        <taxon>Micrococcales</taxon>
        <taxon>Microbacteriaceae</taxon>
        <taxon>Leucobacter</taxon>
    </lineage>
</organism>
<keyword evidence="4" id="KW-0175">Coiled coil</keyword>
<dbReference type="GO" id="GO:0005524">
    <property type="term" value="F:ATP binding"/>
    <property type="evidence" value="ECO:0007669"/>
    <property type="project" value="UniProtKB-KW"/>
</dbReference>
<dbReference type="InterPro" id="IPR027417">
    <property type="entry name" value="P-loop_NTPase"/>
</dbReference>
<dbReference type="SUPFAM" id="SSF52540">
    <property type="entry name" value="P-loop containing nucleoside triphosphate hydrolases"/>
    <property type="match status" value="2"/>
</dbReference>
<keyword evidence="2" id="KW-0547">Nucleotide-binding</keyword>
<dbReference type="InterPro" id="IPR003593">
    <property type="entry name" value="AAA+_ATPase"/>
</dbReference>
<name>A0A934Q9G3_9MICO</name>
<dbReference type="Proteomes" id="UP000608530">
    <property type="component" value="Unassembled WGS sequence"/>
</dbReference>
<feature type="domain" description="ABC transporter" evidence="6">
    <location>
        <begin position="419"/>
        <end position="633"/>
    </location>
</feature>
<evidence type="ECO:0000256" key="1">
    <source>
        <dbReference type="ARBA" id="ARBA00022737"/>
    </source>
</evidence>